<dbReference type="InterPro" id="IPR032359">
    <property type="entry name" value="KwaB-like"/>
</dbReference>
<sequence length="318" mass="37507">MRMAAITDINTLLRLFNDPAVDKTTNLYMVTRKKENDTFIYNVLTAETLHEIAEQLNEIMINHLATIQSQNREFREYEIDDSSNEYVQYITLNTVSAANTMLDPIINNNSDPFTSDPETFSSLWAYGVKIELNDKKLVWFRKYSKGKVLKKGFKEAVLFKDGKFSKIEHDVFQIDENVDCFIWNDEIYITQHHNFEKIFSYEDQYEEKFGEALDVIRETFSFIDHESLQQFVHNDSIQKRKLAAIMKNGVYEKYGFNEVATTIEKYELDIEVDPQGQRINLTPKDSRRFLKILNDDYLQSEVTAERYESIAKRKGRRR</sequence>
<dbReference type="OrthoDB" id="2678344at2"/>
<dbReference type="Proteomes" id="UP000234950">
    <property type="component" value="Unassembled WGS sequence"/>
</dbReference>
<dbReference type="EMBL" id="PGVE01000086">
    <property type="protein sequence ID" value="PLS01934.1"/>
    <property type="molecule type" value="Genomic_DNA"/>
</dbReference>
<dbReference type="AlphaFoldDB" id="A0A2N5H8U7"/>
<keyword evidence="2" id="KW-1185">Reference proteome</keyword>
<evidence type="ECO:0000313" key="2">
    <source>
        <dbReference type="Proteomes" id="UP000234950"/>
    </source>
</evidence>
<comment type="caution">
    <text evidence="1">The sequence shown here is derived from an EMBL/GenBank/DDBJ whole genome shotgun (WGS) entry which is preliminary data.</text>
</comment>
<reference evidence="1 2" key="1">
    <citation type="submission" date="2017-11" db="EMBL/GenBank/DDBJ databases">
        <title>Comparitive Functional Genomics of Dry Heat Resistant strains isolated from the Viking Spacecraft.</title>
        <authorList>
            <person name="Seuylemezian A."/>
            <person name="Cooper K."/>
            <person name="Vaishampayan P."/>
        </authorList>
    </citation>
    <scope>NUCLEOTIDE SEQUENCE [LARGE SCALE GENOMIC DNA]</scope>
    <source>
        <strain evidence="1 2">V32-6</strain>
    </source>
</reference>
<evidence type="ECO:0000313" key="1">
    <source>
        <dbReference type="EMBL" id="PLS01934.1"/>
    </source>
</evidence>
<gene>
    <name evidence="1" type="ORF">CVD27_22725</name>
</gene>
<proteinExistence type="predicted"/>
<dbReference type="Pfam" id="PF16162">
    <property type="entry name" value="KwaB"/>
    <property type="match status" value="1"/>
</dbReference>
<name>A0A2N5H8U7_9BACI</name>
<protein>
    <recommendedName>
        <fullName evidence="3">DUF4868 domain-containing protein</fullName>
    </recommendedName>
</protein>
<organism evidence="1 2">
    <name type="scientific">Neobacillus cucumis</name>
    <dbReference type="NCBI Taxonomy" id="1740721"/>
    <lineage>
        <taxon>Bacteria</taxon>
        <taxon>Bacillati</taxon>
        <taxon>Bacillota</taxon>
        <taxon>Bacilli</taxon>
        <taxon>Bacillales</taxon>
        <taxon>Bacillaceae</taxon>
        <taxon>Neobacillus</taxon>
    </lineage>
</organism>
<evidence type="ECO:0008006" key="3">
    <source>
        <dbReference type="Google" id="ProtNLM"/>
    </source>
</evidence>
<accession>A0A2N5H8U7</accession>